<dbReference type="EMBL" id="FOMR01000006">
    <property type="protein sequence ID" value="SFD95947.1"/>
    <property type="molecule type" value="Genomic_DNA"/>
</dbReference>
<dbReference type="OrthoDB" id="9805337at2"/>
<keyword evidence="7" id="KW-1185">Reference proteome</keyword>
<keyword evidence="4" id="KW-0560">Oxidoreductase</keyword>
<evidence type="ECO:0000259" key="5">
    <source>
        <dbReference type="Pfam" id="PF01266"/>
    </source>
</evidence>
<evidence type="ECO:0000256" key="1">
    <source>
        <dbReference type="ARBA" id="ARBA00001974"/>
    </source>
</evidence>
<accession>A0A1I1WL92</accession>
<comment type="similarity">
    <text evidence="2">Belongs to the DadA oxidoreductase family.</text>
</comment>
<dbReference type="Proteomes" id="UP000199474">
    <property type="component" value="Unassembled WGS sequence"/>
</dbReference>
<name>A0A1I1WL92_9BACI</name>
<dbReference type="Gene3D" id="3.50.50.60">
    <property type="entry name" value="FAD/NAD(P)-binding domain"/>
    <property type="match status" value="1"/>
</dbReference>
<proteinExistence type="inferred from homology"/>
<feature type="domain" description="FAD dependent oxidoreductase" evidence="5">
    <location>
        <begin position="4"/>
        <end position="350"/>
    </location>
</feature>
<dbReference type="PANTHER" id="PTHR13847">
    <property type="entry name" value="SARCOSINE DEHYDROGENASE-RELATED"/>
    <property type="match status" value="1"/>
</dbReference>
<dbReference type="InterPro" id="IPR036188">
    <property type="entry name" value="FAD/NAD-bd_sf"/>
</dbReference>
<evidence type="ECO:0000256" key="3">
    <source>
        <dbReference type="ARBA" id="ARBA00022630"/>
    </source>
</evidence>
<dbReference type="SUPFAM" id="SSF51905">
    <property type="entry name" value="FAD/NAD(P)-binding domain"/>
    <property type="match status" value="1"/>
</dbReference>
<dbReference type="STRING" id="640948.SAMN05216238_106151"/>
<dbReference type="PANTHER" id="PTHR13847:SF286">
    <property type="entry name" value="D-AMINO ACID DEHYDROGENASE"/>
    <property type="match status" value="1"/>
</dbReference>
<dbReference type="SUPFAM" id="SSF54373">
    <property type="entry name" value="FAD-linked reductases, C-terminal domain"/>
    <property type="match status" value="1"/>
</dbReference>
<dbReference type="GO" id="GO:0005737">
    <property type="term" value="C:cytoplasm"/>
    <property type="evidence" value="ECO:0007669"/>
    <property type="project" value="TreeGrafter"/>
</dbReference>
<dbReference type="GO" id="GO:0016491">
    <property type="term" value="F:oxidoreductase activity"/>
    <property type="evidence" value="ECO:0007669"/>
    <property type="project" value="UniProtKB-KW"/>
</dbReference>
<reference evidence="7" key="1">
    <citation type="submission" date="2016-10" db="EMBL/GenBank/DDBJ databases">
        <authorList>
            <person name="Varghese N."/>
            <person name="Submissions S."/>
        </authorList>
    </citation>
    <scope>NUCLEOTIDE SEQUENCE [LARGE SCALE GENOMIC DNA]</scope>
    <source>
        <strain evidence="7">DSM 22530</strain>
    </source>
</reference>
<evidence type="ECO:0000256" key="2">
    <source>
        <dbReference type="ARBA" id="ARBA00009410"/>
    </source>
</evidence>
<comment type="cofactor">
    <cofactor evidence="1">
        <name>FAD</name>
        <dbReference type="ChEBI" id="CHEBI:57692"/>
    </cofactor>
</comment>
<dbReference type="AlphaFoldDB" id="A0A1I1WL92"/>
<sequence>MKHIIIGAGILGASTAYYLAKKGEKVILIDRYEPGQATRNAAGIICPWLTTRRNKAWYQLVTSGAKYYPELIAELATDAETETGYNQVGAINIFDTEEKLDRKMGVALERQKENPEMGEITRLSPEQTQRLFPPVSEAYRALHISGAARVNGAALNDALWKAALKNGADFINGDASLLLKDEEIKGVKVNNESYYADQIIATNGAWMNALFAPVGINTNVTFEKAQIIHLQTPGSDTSSWPVMLPPFNHYILGFGTGNVVVGATKENTETFDSQTTIGAVHELMAKALHVAPGLAEASYLRTKVGFRPFTPGSLPAIGSVPGFSNVLMANGLGASGLTSGPYVGVQLAKLAMDEKPDINLEPFNQWGKNPH</sequence>
<evidence type="ECO:0000313" key="7">
    <source>
        <dbReference type="Proteomes" id="UP000199474"/>
    </source>
</evidence>
<dbReference type="Pfam" id="PF01266">
    <property type="entry name" value="DAO"/>
    <property type="match status" value="1"/>
</dbReference>
<organism evidence="6 7">
    <name type="scientific">Lentibacillus persicus</name>
    <dbReference type="NCBI Taxonomy" id="640948"/>
    <lineage>
        <taxon>Bacteria</taxon>
        <taxon>Bacillati</taxon>
        <taxon>Bacillota</taxon>
        <taxon>Bacilli</taxon>
        <taxon>Bacillales</taxon>
        <taxon>Bacillaceae</taxon>
        <taxon>Lentibacillus</taxon>
    </lineage>
</organism>
<gene>
    <name evidence="6" type="ORF">SAMN05216238_106151</name>
</gene>
<evidence type="ECO:0000256" key="4">
    <source>
        <dbReference type="ARBA" id="ARBA00023002"/>
    </source>
</evidence>
<dbReference type="RefSeq" id="WP_090084887.1">
    <property type="nucleotide sequence ID" value="NZ_FOMR01000006.1"/>
</dbReference>
<protein>
    <submittedName>
        <fullName evidence="6">D-amino-acid dehydrogenase</fullName>
    </submittedName>
</protein>
<evidence type="ECO:0000313" key="6">
    <source>
        <dbReference type="EMBL" id="SFD95947.1"/>
    </source>
</evidence>
<keyword evidence="3" id="KW-0285">Flavoprotein</keyword>
<dbReference type="Gene3D" id="3.30.9.10">
    <property type="entry name" value="D-Amino Acid Oxidase, subunit A, domain 2"/>
    <property type="match status" value="1"/>
</dbReference>
<dbReference type="InterPro" id="IPR006076">
    <property type="entry name" value="FAD-dep_OxRdtase"/>
</dbReference>